<evidence type="ECO:0000256" key="6">
    <source>
        <dbReference type="ARBA" id="ARBA00011912"/>
    </source>
</evidence>
<keyword evidence="7" id="KW-0004">4Fe-4S</keyword>
<dbReference type="AlphaFoldDB" id="A0A3B0STC2"/>
<keyword evidence="9" id="KW-0949">S-adenosyl-L-methionine</keyword>
<dbReference type="GO" id="GO:0004109">
    <property type="term" value="F:coproporphyrinogen oxidase activity"/>
    <property type="evidence" value="ECO:0007669"/>
    <property type="project" value="InterPro"/>
</dbReference>
<evidence type="ECO:0000256" key="1">
    <source>
        <dbReference type="ARBA" id="ARBA00001966"/>
    </source>
</evidence>
<dbReference type="PROSITE" id="PS51918">
    <property type="entry name" value="RADICAL_SAM"/>
    <property type="match status" value="1"/>
</dbReference>
<keyword evidence="10" id="KW-0479">Metal-binding</keyword>
<dbReference type="InterPro" id="IPR006638">
    <property type="entry name" value="Elp3/MiaA/NifB-like_rSAM"/>
</dbReference>
<dbReference type="SFLD" id="SFLDS00029">
    <property type="entry name" value="Radical_SAM"/>
    <property type="match status" value="1"/>
</dbReference>
<comment type="subunit">
    <text evidence="5">Monomer.</text>
</comment>
<keyword evidence="8" id="KW-0963">Cytoplasm</keyword>
<comment type="subcellular location">
    <subcellularLocation>
        <location evidence="2">Cytoplasm</location>
    </subcellularLocation>
</comment>
<dbReference type="NCBIfam" id="TIGR00538">
    <property type="entry name" value="hemN"/>
    <property type="match status" value="1"/>
</dbReference>
<dbReference type="InterPro" id="IPR058240">
    <property type="entry name" value="rSAM_sf"/>
</dbReference>
<evidence type="ECO:0000256" key="14">
    <source>
        <dbReference type="ARBA" id="ARBA00023244"/>
    </source>
</evidence>
<evidence type="ECO:0000256" key="3">
    <source>
        <dbReference type="ARBA" id="ARBA00004785"/>
    </source>
</evidence>
<dbReference type="UniPathway" id="UPA00251">
    <property type="reaction ID" value="UER00323"/>
</dbReference>
<keyword evidence="12" id="KW-0408">Iron</keyword>
<dbReference type="PANTHER" id="PTHR13932:SF6">
    <property type="entry name" value="OXYGEN-INDEPENDENT COPROPORPHYRINOGEN III OXIDASE"/>
    <property type="match status" value="1"/>
</dbReference>
<dbReference type="GO" id="GO:0006782">
    <property type="term" value="P:protoporphyrinogen IX biosynthetic process"/>
    <property type="evidence" value="ECO:0007669"/>
    <property type="project" value="UniProtKB-UniPathway"/>
</dbReference>
<accession>A0A3B0STC2</accession>
<dbReference type="Gene3D" id="3.80.30.20">
    <property type="entry name" value="tm_1862 like domain"/>
    <property type="match status" value="1"/>
</dbReference>
<dbReference type="GO" id="GO:0051539">
    <property type="term" value="F:4 iron, 4 sulfur cluster binding"/>
    <property type="evidence" value="ECO:0007669"/>
    <property type="project" value="UniProtKB-KW"/>
</dbReference>
<name>A0A3B0STC2_9ZZZZ</name>
<evidence type="ECO:0000256" key="9">
    <source>
        <dbReference type="ARBA" id="ARBA00022691"/>
    </source>
</evidence>
<evidence type="ECO:0000256" key="2">
    <source>
        <dbReference type="ARBA" id="ARBA00004496"/>
    </source>
</evidence>
<comment type="catalytic activity">
    <reaction evidence="15">
        <text>coproporphyrinogen III + 2 S-adenosyl-L-methionine = protoporphyrinogen IX + 2 5'-deoxyadenosine + 2 L-methionine + 2 CO2</text>
        <dbReference type="Rhea" id="RHEA:15425"/>
        <dbReference type="ChEBI" id="CHEBI:16526"/>
        <dbReference type="ChEBI" id="CHEBI:17319"/>
        <dbReference type="ChEBI" id="CHEBI:57307"/>
        <dbReference type="ChEBI" id="CHEBI:57309"/>
        <dbReference type="ChEBI" id="CHEBI:57844"/>
        <dbReference type="ChEBI" id="CHEBI:59789"/>
        <dbReference type="EC" id="1.3.98.3"/>
    </reaction>
</comment>
<feature type="domain" description="Radical SAM core" evidence="16">
    <location>
        <begin position="43"/>
        <end position="280"/>
    </location>
</feature>
<dbReference type="InterPro" id="IPR004558">
    <property type="entry name" value="Coprogen_oxidase_HemN"/>
</dbReference>
<evidence type="ECO:0000256" key="7">
    <source>
        <dbReference type="ARBA" id="ARBA00022485"/>
    </source>
</evidence>
<evidence type="ECO:0000256" key="10">
    <source>
        <dbReference type="ARBA" id="ARBA00022723"/>
    </source>
</evidence>
<evidence type="ECO:0000256" key="11">
    <source>
        <dbReference type="ARBA" id="ARBA00023002"/>
    </source>
</evidence>
<evidence type="ECO:0000256" key="12">
    <source>
        <dbReference type="ARBA" id="ARBA00023004"/>
    </source>
</evidence>
<dbReference type="SUPFAM" id="SSF102114">
    <property type="entry name" value="Radical SAM enzymes"/>
    <property type="match status" value="1"/>
</dbReference>
<dbReference type="EC" id="1.3.98.3" evidence="6"/>
<keyword evidence="13" id="KW-0411">Iron-sulfur</keyword>
<evidence type="ECO:0000256" key="15">
    <source>
        <dbReference type="ARBA" id="ARBA00048321"/>
    </source>
</evidence>
<protein>
    <recommendedName>
        <fullName evidence="6">coproporphyrinogen dehydrogenase</fullName>
        <ecNumber evidence="6">1.3.98.3</ecNumber>
    </recommendedName>
</protein>
<comment type="cofactor">
    <cofactor evidence="1">
        <name>[4Fe-4S] cluster</name>
        <dbReference type="ChEBI" id="CHEBI:49883"/>
    </cofactor>
</comment>
<dbReference type="SMART" id="SM00729">
    <property type="entry name" value="Elp3"/>
    <property type="match status" value="1"/>
</dbReference>
<evidence type="ECO:0000256" key="13">
    <source>
        <dbReference type="ARBA" id="ARBA00023014"/>
    </source>
</evidence>
<evidence type="ECO:0000256" key="8">
    <source>
        <dbReference type="ARBA" id="ARBA00022490"/>
    </source>
</evidence>
<dbReference type="PANTHER" id="PTHR13932">
    <property type="entry name" value="COPROPORPHYRINIGEN III OXIDASE"/>
    <property type="match status" value="1"/>
</dbReference>
<gene>
    <name evidence="17" type="ORF">MNBD_ALPHA05-1638</name>
</gene>
<evidence type="ECO:0000256" key="5">
    <source>
        <dbReference type="ARBA" id="ARBA00011245"/>
    </source>
</evidence>
<dbReference type="GO" id="GO:0046872">
    <property type="term" value="F:metal ion binding"/>
    <property type="evidence" value="ECO:0007669"/>
    <property type="project" value="UniProtKB-KW"/>
</dbReference>
<evidence type="ECO:0000313" key="17">
    <source>
        <dbReference type="EMBL" id="VAV99703.1"/>
    </source>
</evidence>
<dbReference type="CDD" id="cd01335">
    <property type="entry name" value="Radical_SAM"/>
    <property type="match status" value="1"/>
</dbReference>
<keyword evidence="14" id="KW-0627">Porphyrin biosynthesis</keyword>
<dbReference type="InterPro" id="IPR034505">
    <property type="entry name" value="Coproporphyrinogen-III_oxidase"/>
</dbReference>
<dbReference type="PIRSF" id="PIRSF000167">
    <property type="entry name" value="HemN"/>
    <property type="match status" value="1"/>
</dbReference>
<evidence type="ECO:0000256" key="4">
    <source>
        <dbReference type="ARBA" id="ARBA00005493"/>
    </source>
</evidence>
<sequence>MIDHSKLSQKYGGNAPRYTSFPTAPHFNASVTEDVYRTWLSGVGAGEPTSLYLHVPFCHQLCWYCGCNTRATQSYRPVAQYLEALIKEFTSVKDAMTERPVIKAVHWGGGTPTIVTGGDFLDAMNKLRGVFDLAPDAQIAVEIDPRSMTESKAELLACAGVTRASLGVQEFAEHVQSAINRRQSHQQVARTVAMLRAAGVKSISFDLMYGLPKQTVADVEKTAALTAELRPERVSVFGYAHVPWMKSHQRLIDEATLPGERERLQQSIAAARVLKQAGYDAIGLDHFALPNDSLSVLAKSGGLRRNFQGYSDDPANTLIGFGASAIGSFPQGYVQNITDTRDYLAAIKDGRLPIARGIATSDEDRLRRDIIERLMCDYSTDLGAVCRKHGASPGLFTDERNRLEEFAKDGLVAVEGDVIKIPGEFRPYVRSICAVFDNYLKTGKARHSRVI</sequence>
<comment type="similarity">
    <text evidence="4">Belongs to the anaerobic coproporphyrinogen-III oxidase family.</text>
</comment>
<dbReference type="Gene3D" id="1.10.10.920">
    <property type="match status" value="1"/>
</dbReference>
<dbReference type="InterPro" id="IPR023404">
    <property type="entry name" value="rSAM_horseshoe"/>
</dbReference>
<dbReference type="SFLD" id="SFLDG01065">
    <property type="entry name" value="anaerobic_coproporphyrinogen-I"/>
    <property type="match status" value="1"/>
</dbReference>
<organism evidence="17">
    <name type="scientific">hydrothermal vent metagenome</name>
    <dbReference type="NCBI Taxonomy" id="652676"/>
    <lineage>
        <taxon>unclassified sequences</taxon>
        <taxon>metagenomes</taxon>
        <taxon>ecological metagenomes</taxon>
    </lineage>
</organism>
<comment type="pathway">
    <text evidence="3">Porphyrin-containing compound metabolism; protoporphyrin-IX biosynthesis; protoporphyrinogen-IX from coproporphyrinogen-III (AdoMet route): step 1/1.</text>
</comment>
<dbReference type="GO" id="GO:0005737">
    <property type="term" value="C:cytoplasm"/>
    <property type="evidence" value="ECO:0007669"/>
    <property type="project" value="UniProtKB-SubCell"/>
</dbReference>
<dbReference type="GO" id="GO:0051989">
    <property type="term" value="F:coproporphyrinogen dehydrogenase activity"/>
    <property type="evidence" value="ECO:0007669"/>
    <property type="project" value="UniProtKB-EC"/>
</dbReference>
<dbReference type="InterPro" id="IPR007197">
    <property type="entry name" value="rSAM"/>
</dbReference>
<reference evidence="17" key="1">
    <citation type="submission" date="2018-06" db="EMBL/GenBank/DDBJ databases">
        <authorList>
            <person name="Zhirakovskaya E."/>
        </authorList>
    </citation>
    <scope>NUCLEOTIDE SEQUENCE</scope>
</reference>
<dbReference type="EMBL" id="UOEH01000283">
    <property type="protein sequence ID" value="VAV99703.1"/>
    <property type="molecule type" value="Genomic_DNA"/>
</dbReference>
<dbReference type="Pfam" id="PF04055">
    <property type="entry name" value="Radical_SAM"/>
    <property type="match status" value="1"/>
</dbReference>
<evidence type="ECO:0000259" key="16">
    <source>
        <dbReference type="PROSITE" id="PS51918"/>
    </source>
</evidence>
<proteinExistence type="inferred from homology"/>
<keyword evidence="11 17" id="KW-0560">Oxidoreductase</keyword>